<gene>
    <name evidence="1" type="ORF">FKV23_12850</name>
</gene>
<dbReference type="Proteomes" id="UP000317199">
    <property type="component" value="Chromosome"/>
</dbReference>
<dbReference type="EMBL" id="CP041242">
    <property type="protein sequence ID" value="QDH71862.1"/>
    <property type="molecule type" value="Genomic_DNA"/>
</dbReference>
<protein>
    <submittedName>
        <fullName evidence="1">Uncharacterized protein</fullName>
    </submittedName>
</protein>
<dbReference type="OrthoDB" id="6049124at2"/>
<accession>A0A514BWY3</accession>
<dbReference type="KEGG" id="lyj:FKV23_12850"/>
<sequence>MARPCPPHHHIECHRCGIATVPSPSRAITEARWHDPSAHIPIHDLARVREQIAAAVANAA</sequence>
<keyword evidence="2" id="KW-1185">Reference proteome</keyword>
<proteinExistence type="predicted"/>
<organism evidence="1 2">
    <name type="scientific">Marilutibacter alkalisoli</name>
    <dbReference type="NCBI Taxonomy" id="2591633"/>
    <lineage>
        <taxon>Bacteria</taxon>
        <taxon>Pseudomonadati</taxon>
        <taxon>Pseudomonadota</taxon>
        <taxon>Gammaproteobacteria</taxon>
        <taxon>Lysobacterales</taxon>
        <taxon>Lysobacteraceae</taxon>
        <taxon>Marilutibacter</taxon>
    </lineage>
</organism>
<name>A0A514BWY3_9GAMM</name>
<dbReference type="AlphaFoldDB" id="A0A514BWY3"/>
<reference evidence="1 2" key="1">
    <citation type="submission" date="2019-06" db="EMBL/GenBank/DDBJ databases">
        <title>Lysobacter alkalisoli sp. nov. isolated from saline-alkali soil.</title>
        <authorList>
            <person name="Sun J.-Q."/>
            <person name="Xu L."/>
        </authorList>
    </citation>
    <scope>NUCLEOTIDE SEQUENCE [LARGE SCALE GENOMIC DNA]</scope>
    <source>
        <strain evidence="1 2">SJ-36</strain>
    </source>
</reference>
<evidence type="ECO:0000313" key="2">
    <source>
        <dbReference type="Proteomes" id="UP000317199"/>
    </source>
</evidence>
<evidence type="ECO:0000313" key="1">
    <source>
        <dbReference type="EMBL" id="QDH71862.1"/>
    </source>
</evidence>